<gene>
    <name evidence="3" type="primary">sctQ</name>
    <name evidence="3" type="ORF">HLB44_15945</name>
</gene>
<dbReference type="InterPro" id="IPR036429">
    <property type="entry name" value="SpoA-like_sf"/>
</dbReference>
<dbReference type="PRINTS" id="PR00956">
    <property type="entry name" value="FLGMOTORFLIN"/>
</dbReference>
<evidence type="ECO:0000313" key="4">
    <source>
        <dbReference type="Proteomes" id="UP000737171"/>
    </source>
</evidence>
<proteinExistence type="inferred from homology"/>
<dbReference type="InterPro" id="IPR001172">
    <property type="entry name" value="FliN_T3SS_HrcQb"/>
</dbReference>
<comment type="caution">
    <text evidence="3">The sequence shown here is derived from an EMBL/GenBank/DDBJ whole genome shotgun (WGS) entry which is preliminary data.</text>
</comment>
<dbReference type="Pfam" id="PF01052">
    <property type="entry name" value="FliMN_C"/>
    <property type="match status" value="1"/>
</dbReference>
<dbReference type="Gene3D" id="2.30.330.10">
    <property type="entry name" value="SpoA-like"/>
    <property type="match status" value="1"/>
</dbReference>
<dbReference type="Proteomes" id="UP000737171">
    <property type="component" value="Unassembled WGS sequence"/>
</dbReference>
<dbReference type="RefSeq" id="WP_173124176.1">
    <property type="nucleotide sequence ID" value="NZ_JABRWJ010000004.1"/>
</dbReference>
<dbReference type="PANTHER" id="PTHR30034:SF6">
    <property type="entry name" value="YOP PROTEINS TRANSLOCATION PROTEIN Q"/>
    <property type="match status" value="1"/>
</dbReference>
<evidence type="ECO:0000259" key="2">
    <source>
        <dbReference type="Pfam" id="PF01052"/>
    </source>
</evidence>
<reference evidence="3 4" key="1">
    <citation type="submission" date="2020-05" db="EMBL/GenBank/DDBJ databases">
        <title>Aquincola sp. isolate from soil.</title>
        <authorList>
            <person name="Han J."/>
            <person name="Kim D.-U."/>
        </authorList>
    </citation>
    <scope>NUCLEOTIDE SEQUENCE [LARGE SCALE GENOMIC DNA]</scope>
    <source>
        <strain evidence="3 4">S2</strain>
    </source>
</reference>
<dbReference type="InterPro" id="IPR013385">
    <property type="entry name" value="T3SS_SpaO/YscQ/SpaO"/>
</dbReference>
<dbReference type="NCBIfam" id="TIGR02551">
    <property type="entry name" value="SpaO_YscQ"/>
    <property type="match status" value="1"/>
</dbReference>
<dbReference type="PANTHER" id="PTHR30034">
    <property type="entry name" value="FLAGELLAR MOTOR SWITCH PROTEIN FLIM"/>
    <property type="match status" value="1"/>
</dbReference>
<dbReference type="InterPro" id="IPR001543">
    <property type="entry name" value="FliN-like_C"/>
</dbReference>
<evidence type="ECO:0000256" key="1">
    <source>
        <dbReference type="ARBA" id="ARBA00009226"/>
    </source>
</evidence>
<evidence type="ECO:0000313" key="3">
    <source>
        <dbReference type="EMBL" id="NRF68487.1"/>
    </source>
</evidence>
<accession>A0ABX2EIN2</accession>
<sequence length="340" mass="36061">MTTPTDSPADDPAAAIAGRLEAVDTETARISRLAFDARFQRWMHALLRTRLAFGQRSLAAADTTLEVESAQGLFELVLDSKQWPALDMALAMDDDECACAVASVLLSDWCGALAPLLGSLRVTRRARIAPSKSSLPPVTVIGSPQAAVGLQRVQTQLASQLRQGLARAPAGALPALAQLRLPGRIVLMQRVLPAELLAGLGTGDTVLLDPAGRRAPAYRFIFGRGMTMQVPTRLENGDSFVAQAAPSLADDAQQTPEQNTIDELQVPVSFEIDSARVSLAELASIRPGYVIELDRPVVAAVVRLVCHGQTVGHGQLVAVGDQMGVRIVRMGLPAGQVGED</sequence>
<comment type="similarity">
    <text evidence="1">Belongs to the FliN/MopA/SpaO family.</text>
</comment>
<name>A0ABX2EIN2_9BURK</name>
<protein>
    <submittedName>
        <fullName evidence="3">Type III secretion system cytoplasmic ring protein SctQ</fullName>
    </submittedName>
</protein>
<dbReference type="EMBL" id="JABRWJ010000004">
    <property type="protein sequence ID" value="NRF68487.1"/>
    <property type="molecule type" value="Genomic_DNA"/>
</dbReference>
<dbReference type="SUPFAM" id="SSF101801">
    <property type="entry name" value="Surface presentation of antigens (SPOA)"/>
    <property type="match status" value="1"/>
</dbReference>
<keyword evidence="4" id="KW-1185">Reference proteome</keyword>
<feature type="domain" description="Flagellar motor switch protein FliN-like C-terminal" evidence="2">
    <location>
        <begin position="261"/>
        <end position="330"/>
    </location>
</feature>
<organism evidence="3 4">
    <name type="scientific">Pseudaquabacterium terrae</name>
    <dbReference type="NCBI Taxonomy" id="2732868"/>
    <lineage>
        <taxon>Bacteria</taxon>
        <taxon>Pseudomonadati</taxon>
        <taxon>Pseudomonadota</taxon>
        <taxon>Betaproteobacteria</taxon>
        <taxon>Burkholderiales</taxon>
        <taxon>Sphaerotilaceae</taxon>
        <taxon>Pseudaquabacterium</taxon>
    </lineage>
</organism>